<keyword evidence="1" id="KW-0812">Transmembrane</keyword>
<evidence type="ECO:0000259" key="2">
    <source>
        <dbReference type="PROSITE" id="PS50954"/>
    </source>
</evidence>
<name>A0ABM3WDN6_ERIEU</name>
<feature type="transmembrane region" description="Helical" evidence="1">
    <location>
        <begin position="169"/>
        <end position="189"/>
    </location>
</feature>
<gene>
    <name evidence="4" type="primary">LEMD1</name>
</gene>
<dbReference type="SUPFAM" id="SSF63451">
    <property type="entry name" value="LEM domain"/>
    <property type="match status" value="1"/>
</dbReference>
<dbReference type="Proteomes" id="UP001652624">
    <property type="component" value="Chromosome 19"/>
</dbReference>
<dbReference type="InterPro" id="IPR051656">
    <property type="entry name" value="LEM_domain"/>
</dbReference>
<dbReference type="Gene3D" id="1.10.720.40">
    <property type="match status" value="1"/>
</dbReference>
<sequence length="195" mass="21985">MVDVKCLSDSELQYELDRLGFSPGPILPSTRKVYEKKLVQLLVSASCAPLVTSRTWKQDAVETCDDSEEVNATIILKGNIILSKEKVKELKRNPVFEIQEQQEDTVKPNFDCKIVTKASTTKLKTMDLGYLGHQGLRCPTRMSITLGKERCISKEKDTMDRDKQELFPVGLKLAVFGIFIIVVFVYITVEKPLLG</sequence>
<dbReference type="SMART" id="SM00540">
    <property type="entry name" value="LEM"/>
    <property type="match status" value="1"/>
</dbReference>
<dbReference type="PROSITE" id="PS50954">
    <property type="entry name" value="LEM"/>
    <property type="match status" value="1"/>
</dbReference>
<accession>A0ABM3WDN6</accession>
<feature type="domain" description="LEM" evidence="2">
    <location>
        <begin position="1"/>
        <end position="45"/>
    </location>
</feature>
<keyword evidence="1" id="KW-1133">Transmembrane helix</keyword>
<organism evidence="3 4">
    <name type="scientific">Erinaceus europaeus</name>
    <name type="common">Western European hedgehog</name>
    <dbReference type="NCBI Taxonomy" id="9365"/>
    <lineage>
        <taxon>Eukaryota</taxon>
        <taxon>Metazoa</taxon>
        <taxon>Chordata</taxon>
        <taxon>Craniata</taxon>
        <taxon>Vertebrata</taxon>
        <taxon>Euteleostomi</taxon>
        <taxon>Mammalia</taxon>
        <taxon>Eutheria</taxon>
        <taxon>Laurasiatheria</taxon>
        <taxon>Eulipotyphla</taxon>
        <taxon>Erinaceidae</taxon>
        <taxon>Erinaceinae</taxon>
        <taxon>Erinaceus</taxon>
    </lineage>
</organism>
<dbReference type="PANTHER" id="PTHR12019:SF12">
    <property type="entry name" value="LEM DOMAIN-CONTAINING PROTEIN 1"/>
    <property type="match status" value="1"/>
</dbReference>
<dbReference type="GeneID" id="103113592"/>
<keyword evidence="1" id="KW-0472">Membrane</keyword>
<dbReference type="PANTHER" id="PTHR12019">
    <property type="entry name" value="LAMINA-ASSOCIATED POLYPEPTIDE THYMOPOIETIN"/>
    <property type="match status" value="1"/>
</dbReference>
<proteinExistence type="predicted"/>
<dbReference type="Pfam" id="PF03020">
    <property type="entry name" value="LEM"/>
    <property type="match status" value="1"/>
</dbReference>
<protein>
    <submittedName>
        <fullName evidence="4">LEM domain-containing protein 1</fullName>
    </submittedName>
</protein>
<dbReference type="RefSeq" id="XP_060034690.1">
    <property type="nucleotide sequence ID" value="XM_060178707.1"/>
</dbReference>
<dbReference type="InterPro" id="IPR011015">
    <property type="entry name" value="LEM/LEM-like_dom_sf"/>
</dbReference>
<evidence type="ECO:0000313" key="4">
    <source>
        <dbReference type="RefSeq" id="XP_060034690.1"/>
    </source>
</evidence>
<reference evidence="4" key="1">
    <citation type="submission" date="2025-08" db="UniProtKB">
        <authorList>
            <consortium name="RefSeq"/>
        </authorList>
    </citation>
    <scope>IDENTIFICATION</scope>
</reference>
<keyword evidence="3" id="KW-1185">Reference proteome</keyword>
<dbReference type="CDD" id="cd12940">
    <property type="entry name" value="LEM_LAP2_LEMD1"/>
    <property type="match status" value="1"/>
</dbReference>
<dbReference type="InterPro" id="IPR003887">
    <property type="entry name" value="LEM_dom"/>
</dbReference>
<evidence type="ECO:0000313" key="3">
    <source>
        <dbReference type="Proteomes" id="UP001652624"/>
    </source>
</evidence>
<evidence type="ECO:0000256" key="1">
    <source>
        <dbReference type="SAM" id="Phobius"/>
    </source>
</evidence>